<evidence type="ECO:0000313" key="2">
    <source>
        <dbReference type="EMBL" id="CAF1921162.1"/>
    </source>
</evidence>
<gene>
    <name evidence="3" type="primary">BnaCnng62840D</name>
    <name evidence="2" type="ORF">DARMORV10_C02P60530.1</name>
    <name evidence="3" type="ORF">GSBRNA2T00086168001</name>
</gene>
<dbReference type="AlphaFoldDB" id="A0A078JR65"/>
<evidence type="ECO:0000313" key="4">
    <source>
        <dbReference type="Proteomes" id="UP000028999"/>
    </source>
</evidence>
<evidence type="ECO:0000256" key="1">
    <source>
        <dbReference type="SAM" id="MobiDB-lite"/>
    </source>
</evidence>
<accession>A0A078JR65</accession>
<reference evidence="3" key="2">
    <citation type="submission" date="2014-06" db="EMBL/GenBank/DDBJ databases">
        <authorList>
            <person name="Genoscope - CEA"/>
        </authorList>
    </citation>
    <scope>NUCLEOTIDE SEQUENCE</scope>
</reference>
<name>A0A078JR65_BRANA</name>
<evidence type="ECO:0000313" key="3">
    <source>
        <dbReference type="EMBL" id="CDY69284.1"/>
    </source>
</evidence>
<dbReference type="EMBL" id="HG994366">
    <property type="protein sequence ID" value="CAF1921162.1"/>
    <property type="molecule type" value="Genomic_DNA"/>
</dbReference>
<protein>
    <submittedName>
        <fullName evidence="2">(rape) hypothetical protein</fullName>
    </submittedName>
    <submittedName>
        <fullName evidence="3">BnaCnng62840D protein</fullName>
    </submittedName>
</protein>
<reference evidence="3 4" key="1">
    <citation type="journal article" date="2014" name="Science">
        <title>Plant genetics. Early allopolyploid evolution in the post-Neolithic Brassica napus oilseed genome.</title>
        <authorList>
            <person name="Chalhoub B."/>
            <person name="Denoeud F."/>
            <person name="Liu S."/>
            <person name="Parkin I.A."/>
            <person name="Tang H."/>
            <person name="Wang X."/>
            <person name="Chiquet J."/>
            <person name="Belcram H."/>
            <person name="Tong C."/>
            <person name="Samans B."/>
            <person name="Correa M."/>
            <person name="Da Silva C."/>
            <person name="Just J."/>
            <person name="Falentin C."/>
            <person name="Koh C.S."/>
            <person name="Le Clainche I."/>
            <person name="Bernard M."/>
            <person name="Bento P."/>
            <person name="Noel B."/>
            <person name="Labadie K."/>
            <person name="Alberti A."/>
            <person name="Charles M."/>
            <person name="Arnaud D."/>
            <person name="Guo H."/>
            <person name="Daviaud C."/>
            <person name="Alamery S."/>
            <person name="Jabbari K."/>
            <person name="Zhao M."/>
            <person name="Edger P.P."/>
            <person name="Chelaifa H."/>
            <person name="Tack D."/>
            <person name="Lassalle G."/>
            <person name="Mestiri I."/>
            <person name="Schnel N."/>
            <person name="Le Paslier M.C."/>
            <person name="Fan G."/>
            <person name="Renault V."/>
            <person name="Bayer P.E."/>
            <person name="Golicz A.A."/>
            <person name="Manoli S."/>
            <person name="Lee T.H."/>
            <person name="Thi V.H."/>
            <person name="Chalabi S."/>
            <person name="Hu Q."/>
            <person name="Fan C."/>
            <person name="Tollenaere R."/>
            <person name="Lu Y."/>
            <person name="Battail C."/>
            <person name="Shen J."/>
            <person name="Sidebottom C.H."/>
            <person name="Wang X."/>
            <person name="Canaguier A."/>
            <person name="Chauveau A."/>
            <person name="Berard A."/>
            <person name="Deniot G."/>
            <person name="Guan M."/>
            <person name="Liu Z."/>
            <person name="Sun F."/>
            <person name="Lim Y.P."/>
            <person name="Lyons E."/>
            <person name="Town C.D."/>
            <person name="Bancroft I."/>
            <person name="Wang X."/>
            <person name="Meng J."/>
            <person name="Ma J."/>
            <person name="Pires J.C."/>
            <person name="King G.J."/>
            <person name="Brunel D."/>
            <person name="Delourme R."/>
            <person name="Renard M."/>
            <person name="Aury J.M."/>
            <person name="Adams K.L."/>
            <person name="Batley J."/>
            <person name="Snowdon R.J."/>
            <person name="Tost J."/>
            <person name="Edwards D."/>
            <person name="Zhou Y."/>
            <person name="Hua W."/>
            <person name="Sharpe A.G."/>
            <person name="Paterson A.H."/>
            <person name="Guan C."/>
            <person name="Wincker P."/>
        </authorList>
    </citation>
    <scope>NUCLEOTIDE SEQUENCE [LARGE SCALE GENOMIC DNA]</scope>
    <source>
        <strain evidence="4">cv. Darmor-bzh</strain>
    </source>
</reference>
<dbReference type="EMBL" id="LK039050">
    <property type="protein sequence ID" value="CDY69284.1"/>
    <property type="molecule type" value="Genomic_DNA"/>
</dbReference>
<reference evidence="2" key="3">
    <citation type="submission" date="2021-01" db="EMBL/GenBank/DDBJ databases">
        <authorList>
            <consortium name="Genoscope - CEA"/>
            <person name="William W."/>
        </authorList>
    </citation>
    <scope>NUCLEOTIDE SEQUENCE</scope>
</reference>
<feature type="compositionally biased region" description="Low complexity" evidence="1">
    <location>
        <begin position="16"/>
        <end position="26"/>
    </location>
</feature>
<dbReference type="PaxDb" id="3708-A0A078JR65"/>
<feature type="compositionally biased region" description="Basic residues" evidence="1">
    <location>
        <begin position="1"/>
        <end position="12"/>
    </location>
</feature>
<dbReference type="Gramene" id="CDY69284">
    <property type="protein sequence ID" value="CDY69284"/>
    <property type="gene ID" value="GSBRNA2T00086168001"/>
</dbReference>
<feature type="region of interest" description="Disordered" evidence="1">
    <location>
        <begin position="1"/>
        <end position="31"/>
    </location>
</feature>
<keyword evidence="4" id="KW-1185">Reference proteome</keyword>
<sequence>MDNFSKRKRARDRRTSSSSRPPDLLSLETVGPPRRCSAVSNHLHRHLFSSPSSSSSSSLCRHVQWAGVHDRAHQSFQKRLIHVGQEED</sequence>
<dbReference type="Proteomes" id="UP001295469">
    <property type="component" value="Chromosome C02"/>
</dbReference>
<proteinExistence type="predicted"/>
<dbReference type="Proteomes" id="UP000028999">
    <property type="component" value="Unassembled WGS sequence"/>
</dbReference>
<organism evidence="3 4">
    <name type="scientific">Brassica napus</name>
    <name type="common">Rape</name>
    <dbReference type="NCBI Taxonomy" id="3708"/>
    <lineage>
        <taxon>Eukaryota</taxon>
        <taxon>Viridiplantae</taxon>
        <taxon>Streptophyta</taxon>
        <taxon>Embryophyta</taxon>
        <taxon>Tracheophyta</taxon>
        <taxon>Spermatophyta</taxon>
        <taxon>Magnoliopsida</taxon>
        <taxon>eudicotyledons</taxon>
        <taxon>Gunneridae</taxon>
        <taxon>Pentapetalae</taxon>
        <taxon>rosids</taxon>
        <taxon>malvids</taxon>
        <taxon>Brassicales</taxon>
        <taxon>Brassicaceae</taxon>
        <taxon>Brassiceae</taxon>
        <taxon>Brassica</taxon>
    </lineage>
</organism>